<dbReference type="AlphaFoldDB" id="A0A813E5T1"/>
<reference evidence="7" key="1">
    <citation type="submission" date="2021-02" db="EMBL/GenBank/DDBJ databases">
        <authorList>
            <person name="Dougan E. K."/>
            <person name="Rhodes N."/>
            <person name="Thang M."/>
            <person name="Chan C."/>
        </authorList>
    </citation>
    <scope>NUCLEOTIDE SEQUENCE</scope>
</reference>
<keyword evidence="3" id="KW-0067">ATP-binding</keyword>
<evidence type="ECO:0000313" key="8">
    <source>
        <dbReference type="Proteomes" id="UP000654075"/>
    </source>
</evidence>
<proteinExistence type="predicted"/>
<dbReference type="Proteomes" id="UP000654075">
    <property type="component" value="Unassembled WGS sequence"/>
</dbReference>
<evidence type="ECO:0000256" key="5">
    <source>
        <dbReference type="ARBA" id="ARBA00049274"/>
    </source>
</evidence>
<dbReference type="PROSITE" id="PS51221">
    <property type="entry name" value="TTL"/>
    <property type="match status" value="1"/>
</dbReference>
<feature type="region of interest" description="Disordered" evidence="6">
    <location>
        <begin position="311"/>
        <end position="374"/>
    </location>
</feature>
<evidence type="ECO:0000256" key="3">
    <source>
        <dbReference type="ARBA" id="ARBA00022840"/>
    </source>
</evidence>
<feature type="compositionally biased region" description="Acidic residues" evidence="6">
    <location>
        <begin position="324"/>
        <end position="355"/>
    </location>
</feature>
<dbReference type="Gene3D" id="3.30.470.20">
    <property type="entry name" value="ATP-grasp fold, B domain"/>
    <property type="match status" value="1"/>
</dbReference>
<dbReference type="Pfam" id="PF03133">
    <property type="entry name" value="TTL"/>
    <property type="match status" value="2"/>
</dbReference>
<keyword evidence="2" id="KW-0547">Nucleotide-binding</keyword>
<evidence type="ECO:0000256" key="4">
    <source>
        <dbReference type="ARBA" id="ARBA00041448"/>
    </source>
</evidence>
<dbReference type="SUPFAM" id="SSF56059">
    <property type="entry name" value="Glutathione synthetase ATP-binding domain-like"/>
    <property type="match status" value="1"/>
</dbReference>
<accession>A0A813E5T1</accession>
<feature type="compositionally biased region" description="Basic and acidic residues" evidence="6">
    <location>
        <begin position="314"/>
        <end position="323"/>
    </location>
</feature>
<dbReference type="GO" id="GO:0070740">
    <property type="term" value="F:tubulin-glutamic acid ligase activity"/>
    <property type="evidence" value="ECO:0007669"/>
    <property type="project" value="TreeGrafter"/>
</dbReference>
<dbReference type="EMBL" id="CAJNNV010008584">
    <property type="protein sequence ID" value="CAE8596437.1"/>
    <property type="molecule type" value="Genomic_DNA"/>
</dbReference>
<evidence type="ECO:0000256" key="1">
    <source>
        <dbReference type="ARBA" id="ARBA00022598"/>
    </source>
</evidence>
<organism evidence="7 8">
    <name type="scientific">Polarella glacialis</name>
    <name type="common">Dinoflagellate</name>
    <dbReference type="NCBI Taxonomy" id="89957"/>
    <lineage>
        <taxon>Eukaryota</taxon>
        <taxon>Sar</taxon>
        <taxon>Alveolata</taxon>
        <taxon>Dinophyceae</taxon>
        <taxon>Suessiales</taxon>
        <taxon>Suessiaceae</taxon>
        <taxon>Polarella</taxon>
    </lineage>
</organism>
<protein>
    <recommendedName>
        <fullName evidence="4">Tubulin--tyrosine ligase-like protein 5</fullName>
    </recommendedName>
</protein>
<dbReference type="PANTHER" id="PTHR12241:SF145">
    <property type="entry name" value="TUBULIN POLYGLUTAMYLASE TTLL5"/>
    <property type="match status" value="1"/>
</dbReference>
<dbReference type="InterPro" id="IPR004344">
    <property type="entry name" value="TTL/TTLL_fam"/>
</dbReference>
<evidence type="ECO:0000313" key="7">
    <source>
        <dbReference type="EMBL" id="CAE8596437.1"/>
    </source>
</evidence>
<comment type="catalytic activity">
    <reaction evidence="5">
        <text>L-glutamyl-[protein] + L-glutamate + ATP = gamma-L-glutamyl-L-glutamyl-[protein] + ADP + phosphate + H(+)</text>
        <dbReference type="Rhea" id="RHEA:60144"/>
        <dbReference type="Rhea" id="RHEA-COMP:10208"/>
        <dbReference type="Rhea" id="RHEA-COMP:15517"/>
        <dbReference type="ChEBI" id="CHEBI:15378"/>
        <dbReference type="ChEBI" id="CHEBI:29973"/>
        <dbReference type="ChEBI" id="CHEBI:29985"/>
        <dbReference type="ChEBI" id="CHEBI:30616"/>
        <dbReference type="ChEBI" id="CHEBI:43474"/>
        <dbReference type="ChEBI" id="CHEBI:143622"/>
        <dbReference type="ChEBI" id="CHEBI:456216"/>
    </reaction>
    <physiologicalReaction direction="left-to-right" evidence="5">
        <dbReference type="Rhea" id="RHEA:60145"/>
    </physiologicalReaction>
</comment>
<dbReference type="GO" id="GO:0015631">
    <property type="term" value="F:tubulin binding"/>
    <property type="evidence" value="ECO:0007669"/>
    <property type="project" value="TreeGrafter"/>
</dbReference>
<evidence type="ECO:0000256" key="2">
    <source>
        <dbReference type="ARBA" id="ARBA00022741"/>
    </source>
</evidence>
<keyword evidence="8" id="KW-1185">Reference proteome</keyword>
<dbReference type="GO" id="GO:0036064">
    <property type="term" value="C:ciliary basal body"/>
    <property type="evidence" value="ECO:0007669"/>
    <property type="project" value="TreeGrafter"/>
</dbReference>
<dbReference type="OrthoDB" id="443277at2759"/>
<dbReference type="GO" id="GO:0005524">
    <property type="term" value="F:ATP binding"/>
    <property type="evidence" value="ECO:0007669"/>
    <property type="project" value="UniProtKB-KW"/>
</dbReference>
<feature type="non-terminal residue" evidence="7">
    <location>
        <position position="1"/>
    </location>
</feature>
<keyword evidence="1" id="KW-0436">Ligase</keyword>
<comment type="caution">
    <text evidence="7">The sequence shown here is derived from an EMBL/GenBank/DDBJ whole genome shotgun (WGS) entry which is preliminary data.</text>
</comment>
<evidence type="ECO:0000256" key="6">
    <source>
        <dbReference type="SAM" id="MobiDB-lite"/>
    </source>
</evidence>
<dbReference type="PANTHER" id="PTHR12241">
    <property type="entry name" value="TUBULIN POLYGLUTAMYLASE"/>
    <property type="match status" value="1"/>
</dbReference>
<name>A0A813E5T1_POLGL</name>
<gene>
    <name evidence="7" type="ORF">PGLA1383_LOCUS14901</name>
</gene>
<sequence length="619" mass="69707">EPSAPWGWFVGLASSSASTGSKKEPKMKIGLLASVFVGRPPVLFFDYEPTSGAKARESNRRMLDEDLAAHGFESRPKMYFTIQTTKDVHEYTAVVNTFQLGGLYRTGVNTNKWSVYWGPHPTPDMLRAMNPFQKANHFPASWHLGRKDLLWKNCYRMRRQFPKDFNIMPNGFVLPDDIQAWAQAREQNPAAMWIWKPQNLSCGKGIRIFIDKVPPATEKKLSQKPGVVQRYVDNPMLVNGYKFDLRVYVVVSSFDPLKVYINNEGLVRIATEKYSLDKDCLDVKTMHLTNYSINKHAASYKQNLDGTSATAAGEAKDAIRPETDDADGAEDSGGEGGEDAEADGSEDEVEEEEGDSQAKSAKQENGAGSGLDSSKWSFRQLQDYMTANGMDYGLMMSRIEDLIIKTLIAVEPSIVNFWHQGSNYSTATPTPTQQVGPNQTCFELYGFDVMMDNQLKPWLLEVNTFPSFASSSPFDKRIKTQVIADMMTLVGFLPYDHELLDKACKDEHQKRLQGLRAKTLTVVRSHTAQSIKSASLRSLGEGEWRLILDTHDEYMRRGNLRRIYPKEGTECYEQYFSAPRYSNLVLDRWIALGAERCFLPDARGELPPGIPPQVCFAPV</sequence>
<dbReference type="OMA" id="FNILWAK"/>
<dbReference type="GO" id="GO:0000226">
    <property type="term" value="P:microtubule cytoskeleton organization"/>
    <property type="evidence" value="ECO:0007669"/>
    <property type="project" value="TreeGrafter"/>
</dbReference>